<dbReference type="InterPro" id="IPR028971">
    <property type="entry name" value="NAD-GDH_cat"/>
</dbReference>
<dbReference type="Pfam" id="PF05088">
    <property type="entry name" value="Bac_GDH_CD"/>
    <property type="match status" value="1"/>
</dbReference>
<evidence type="ECO:0000259" key="1">
    <source>
        <dbReference type="Pfam" id="PF05088"/>
    </source>
</evidence>
<sequence>MGEAAQGEGTGHEQGELSALVERYFQHVVVGDREAARAAVAAHRELAARRAPGTALVALRRAGEGWSHPTPVLQVVVDDMPFLVDTVTAALSRAEVRVRSVVHPLVVVRRDSEGLLTEVLADCAAQEPPSDALVESWMFLELEAGLGDDVLATLSEEVLDVLADVRVVVEDTERMRTTQRELAAALEVASDSGGFPHEDVFDAAALLRWLADGNFTVLGYRRYERVHVDGAVQERAVPSSGLGVLRDDDVARRASANTGPDGDRGDVSDRLLVLTQASTQTTVHRPVYPFFVGVRTFDVDGTITGEHRFLGIFTVSALHENVLDIPVLARRTRTVVERAGVDLDSYSGQAMLEVVQTYPRTELFATDTDTLFETVTAVTSLGDRHSARLFLRRDTYGRFVSCLVYLPRDRYTTRTRTAVQEVLLRELGGVSLEHTARVTESALALLHVTVHTPGRAELPAGTQERVQELVNEASRTWDDRLTEAASTADVDPAAAHTDLLAGYARELPESYKEDFDAAHAVADIARLEALTDGGTDLSLRRRDGGAPGELRFTLYLGGRRVSLSDVLPLLQSMDVEVLDERPYEVHRPDGLPCWIYDFGLLVDPAMLAGSPDGVAGRFTETFTAVWSGLCESDRFNALVLHAGLDWRQVSVLRAFARYLRQAGLPFSQAYVEQVVLDNAPICAALVALFEAKLDPALEHVPTPEELHPRVAAVGAMVDEVTSLDADRILRAMLSLVQATLRTNHWVTDASGAHRPSLALKLDPRGIAELPQPRPRFEVFVCSPRVEGVHLRFGAVARGGLRWSDRREDFRTEVLGLVKAQAVKNAVIVPVGAKGGFVLKHPPASTGDATVDREALQAEGVACYRTFIAALLDVTDNLDPVSGTVLPPARVVRHDGDDTYLVVAADKGTATFSDIANSVAADYGFWLGDAFASGGSAGYDHKGMAITAKGAWESVKRHFRELGVDTQSQEFTVVGVGDMSGDVFGNGMLLSPHLRLVAAFDHRHVFLDPDPVADTSFAERKRVFDLPRSSWADYDTSLISTGGGVYPRTLKSVPITPQVRRALGLDDDVVRLSPQELVRAVLLAPVDLLWNGGIGTYVKAGAETHAEVGDKANDGLRVNGSQLRVKVVGEGGNLGLTQRGRIEFDRAGGKVNTDALDNSAGVDCSDHEVNIKILLDALVTDGSLAAADRNPLLESMTDEVSRLVLSDNADQNELMGISRANSAPMLGVHARLVARLEQSGGLDRTLDALPTKAGFRALEQAGQGLTSPEMATLMAQVKLALKHEVLASELPESDVFARRVPHYFPHPLPQRFPAAVAGHPLRREIVATMVVNEVVDTGGISYAFRLSEEAGASTTDAVRAHAAATVVFDLADVWTQVRGLGAGVPTGLTDDLALETRRLLDRASRWLLSNRPQPLAVGAEISRFAADVHALTPRVPGWLCGAEAEVVAGQVQGYVDRGAPRVLAERIVGLLHVYGLLDVVEVADIAERAPQEVGELYYALSEHLGVDLMLTAVSELERGDRWHSLARLALRDDLYGSLRSLTLDVLSLSEPEESAAEKIEQWEQANASRMARARTALAEIAEVGTLDLAMLSVAARQVRSMVRGTGARVEVAR</sequence>
<dbReference type="Pfam" id="PF21078">
    <property type="entry name" value="GDH_HM3"/>
    <property type="match status" value="1"/>
</dbReference>
<dbReference type="InterPro" id="IPR024727">
    <property type="entry name" value="NAD_Glu_DH_N_ACT1"/>
</dbReference>
<dbReference type="InterPro" id="IPR048381">
    <property type="entry name" value="GDH_C"/>
</dbReference>
<feature type="domain" description="NAD-specific glutamate dehydrogenase C-terminal" evidence="2">
    <location>
        <begin position="1261"/>
        <end position="1598"/>
    </location>
</feature>
<dbReference type="Pfam" id="PF21074">
    <property type="entry name" value="GDH_C"/>
    <property type="match status" value="1"/>
</dbReference>
<feature type="domain" description="NAD-glutamate dehydrogenase ACT3" evidence="5">
    <location>
        <begin position="536"/>
        <end position="604"/>
    </location>
</feature>
<dbReference type="Proteomes" id="UP001164965">
    <property type="component" value="Chromosome"/>
</dbReference>
<organism evidence="6 7">
    <name type="scientific">Rhodococcus antarcticus</name>
    <dbReference type="NCBI Taxonomy" id="2987751"/>
    <lineage>
        <taxon>Bacteria</taxon>
        <taxon>Bacillati</taxon>
        <taxon>Actinomycetota</taxon>
        <taxon>Actinomycetes</taxon>
        <taxon>Mycobacteriales</taxon>
        <taxon>Nocardiaceae</taxon>
        <taxon>Rhodococcus</taxon>
    </lineage>
</organism>
<dbReference type="Pfam" id="PF21075">
    <property type="entry name" value="GDH_ACT1"/>
    <property type="match status" value="1"/>
</dbReference>
<evidence type="ECO:0000259" key="2">
    <source>
        <dbReference type="Pfam" id="PF21074"/>
    </source>
</evidence>
<dbReference type="Pfam" id="PF21073">
    <property type="entry name" value="GDH_HM1"/>
    <property type="match status" value="1"/>
</dbReference>
<dbReference type="InterPro" id="IPR049059">
    <property type="entry name" value="NAD_Glu_DH_HM1"/>
</dbReference>
<evidence type="ECO:0000313" key="7">
    <source>
        <dbReference type="Proteomes" id="UP001164965"/>
    </source>
</evidence>
<dbReference type="InterPro" id="IPR049064">
    <property type="entry name" value="NAD_Glu_DH_ACT3"/>
</dbReference>
<evidence type="ECO:0000259" key="5">
    <source>
        <dbReference type="Pfam" id="PF21077"/>
    </source>
</evidence>
<dbReference type="PANTHER" id="PTHR43403:SF1">
    <property type="entry name" value="NAD-SPECIFIC GLUTAMATE DEHYDROGENASE"/>
    <property type="match status" value="1"/>
</dbReference>
<dbReference type="SUPFAM" id="SSF53223">
    <property type="entry name" value="Aminoacid dehydrogenase-like, N-terminal domain"/>
    <property type="match status" value="1"/>
</dbReference>
<evidence type="ECO:0000259" key="3">
    <source>
        <dbReference type="Pfam" id="PF21075"/>
    </source>
</evidence>
<dbReference type="Pfam" id="PF21079">
    <property type="entry name" value="GDH_HM2"/>
    <property type="match status" value="1"/>
</dbReference>
<protein>
    <submittedName>
        <fullName evidence="6">NAD-glutamate dehydrogenase</fullName>
    </submittedName>
</protein>
<dbReference type="PANTHER" id="PTHR43403">
    <property type="entry name" value="NAD-SPECIFIC GLUTAMATE DEHYDROGENASE"/>
    <property type="match status" value="1"/>
</dbReference>
<evidence type="ECO:0000259" key="4">
    <source>
        <dbReference type="Pfam" id="PF21076"/>
    </source>
</evidence>
<dbReference type="PIRSF" id="PIRSF036761">
    <property type="entry name" value="GDH_Mll4104"/>
    <property type="match status" value="1"/>
</dbReference>
<proteinExistence type="predicted"/>
<dbReference type="EMBL" id="CP110615">
    <property type="protein sequence ID" value="UZJ23838.1"/>
    <property type="molecule type" value="Genomic_DNA"/>
</dbReference>
<dbReference type="SUPFAM" id="SSF51735">
    <property type="entry name" value="NAD(P)-binding Rossmann-fold domains"/>
    <property type="match status" value="1"/>
</dbReference>
<feature type="domain" description="NAD-glutamate dehydrogenase ACT2" evidence="4">
    <location>
        <begin position="388"/>
        <end position="478"/>
    </location>
</feature>
<dbReference type="Pfam" id="PF21076">
    <property type="entry name" value="GDH_ACT2"/>
    <property type="match status" value="1"/>
</dbReference>
<accession>A0ABY6NX14</accession>
<dbReference type="InterPro" id="IPR049058">
    <property type="entry name" value="NAD_Glu_DH_HM2"/>
</dbReference>
<feature type="domain" description="NAD-glutamate dehydrogenase catalytic" evidence="1">
    <location>
        <begin position="715"/>
        <end position="1215"/>
    </location>
</feature>
<gene>
    <name evidence="6" type="ORF">RHODO2019_11575</name>
</gene>
<name>A0ABY6NX14_9NOCA</name>
<dbReference type="InterPro" id="IPR049056">
    <property type="entry name" value="NAD_Glu_DH_HM3"/>
</dbReference>
<dbReference type="Gene3D" id="3.40.50.720">
    <property type="entry name" value="NAD(P)-binding Rossmann-like Domain"/>
    <property type="match status" value="1"/>
</dbReference>
<dbReference type="InterPro" id="IPR049062">
    <property type="entry name" value="NAD_Glu_DH_ACT2"/>
</dbReference>
<dbReference type="InterPro" id="IPR007780">
    <property type="entry name" value="NAD_Glu_DH_bac"/>
</dbReference>
<dbReference type="InterPro" id="IPR046346">
    <property type="entry name" value="Aminoacid_DH-like_N_sf"/>
</dbReference>
<reference evidence="6" key="1">
    <citation type="submission" date="2022-10" db="EMBL/GenBank/DDBJ databases">
        <title>Rhodococcus sp.75.</title>
        <authorList>
            <person name="Sun M."/>
        </authorList>
    </citation>
    <scope>NUCLEOTIDE SEQUENCE</scope>
    <source>
        <strain evidence="6">75</strain>
    </source>
</reference>
<dbReference type="Pfam" id="PF21077">
    <property type="entry name" value="GDH_ACT3"/>
    <property type="match status" value="1"/>
</dbReference>
<evidence type="ECO:0000313" key="6">
    <source>
        <dbReference type="EMBL" id="UZJ23838.1"/>
    </source>
</evidence>
<feature type="domain" description="NAD-glutamate dehydrogenase N-terminal ACT1" evidence="3">
    <location>
        <begin position="22"/>
        <end position="157"/>
    </location>
</feature>
<keyword evidence="7" id="KW-1185">Reference proteome</keyword>
<dbReference type="InterPro" id="IPR036291">
    <property type="entry name" value="NAD(P)-bd_dom_sf"/>
</dbReference>
<dbReference type="RefSeq" id="WP_265381946.1">
    <property type="nucleotide sequence ID" value="NZ_CP110615.1"/>
</dbReference>